<protein>
    <submittedName>
        <fullName evidence="1">Uncharacterized protein</fullName>
    </submittedName>
</protein>
<sequence>MHIYVTARVRNTALSAHYPDIVHSSHTGWINTLNFPPVIIGNSVSLFTGFRSRTSRSKKLSQHQILKKFKIVPQVGLEFQNCPKLGRLTLQLWLLRMTSVIIRIAYYHYGASATRRLMFLPRNISMVETLMTPCRTINPKSSILKSHRSSAYGSIVNLQTPNCGETRIECVQSGFVHFHSVSVTR</sequence>
<dbReference type="AlphaFoldDB" id="A0A6G0U906"/>
<keyword evidence="2" id="KW-1185">Reference proteome</keyword>
<proteinExistence type="predicted"/>
<reference evidence="1 2" key="1">
    <citation type="submission" date="2019-08" db="EMBL/GenBank/DDBJ databases">
        <title>The genome of the soybean aphid Biotype 1, its phylome, world population structure and adaptation to the North American continent.</title>
        <authorList>
            <person name="Giordano R."/>
            <person name="Donthu R.K."/>
            <person name="Hernandez A.G."/>
            <person name="Wright C.L."/>
            <person name="Zimin A.V."/>
        </authorList>
    </citation>
    <scope>NUCLEOTIDE SEQUENCE [LARGE SCALE GENOMIC DNA]</scope>
    <source>
        <tissue evidence="1">Whole aphids</tissue>
    </source>
</reference>
<evidence type="ECO:0000313" key="2">
    <source>
        <dbReference type="Proteomes" id="UP000475862"/>
    </source>
</evidence>
<organism evidence="1 2">
    <name type="scientific">Aphis glycines</name>
    <name type="common">Soybean aphid</name>
    <dbReference type="NCBI Taxonomy" id="307491"/>
    <lineage>
        <taxon>Eukaryota</taxon>
        <taxon>Metazoa</taxon>
        <taxon>Ecdysozoa</taxon>
        <taxon>Arthropoda</taxon>
        <taxon>Hexapoda</taxon>
        <taxon>Insecta</taxon>
        <taxon>Pterygota</taxon>
        <taxon>Neoptera</taxon>
        <taxon>Paraneoptera</taxon>
        <taxon>Hemiptera</taxon>
        <taxon>Sternorrhyncha</taxon>
        <taxon>Aphidomorpha</taxon>
        <taxon>Aphidoidea</taxon>
        <taxon>Aphididae</taxon>
        <taxon>Aphidini</taxon>
        <taxon>Aphis</taxon>
        <taxon>Aphis</taxon>
    </lineage>
</organism>
<gene>
    <name evidence="1" type="ORF">AGLY_001158</name>
</gene>
<dbReference type="Proteomes" id="UP000475862">
    <property type="component" value="Unassembled WGS sequence"/>
</dbReference>
<evidence type="ECO:0000313" key="1">
    <source>
        <dbReference type="EMBL" id="KAE9545615.1"/>
    </source>
</evidence>
<accession>A0A6G0U906</accession>
<dbReference type="EMBL" id="VYZN01000001">
    <property type="protein sequence ID" value="KAE9545615.1"/>
    <property type="molecule type" value="Genomic_DNA"/>
</dbReference>
<name>A0A6G0U906_APHGL</name>
<comment type="caution">
    <text evidence="1">The sequence shown here is derived from an EMBL/GenBank/DDBJ whole genome shotgun (WGS) entry which is preliminary data.</text>
</comment>